<dbReference type="AlphaFoldDB" id="A0AAX2A9L6"/>
<name>A0AAX2A9L6_9BACT</name>
<dbReference type="Pfam" id="PF02311">
    <property type="entry name" value="AraC_binding"/>
    <property type="match status" value="1"/>
</dbReference>
<dbReference type="PROSITE" id="PS00041">
    <property type="entry name" value="HTH_ARAC_FAMILY_1"/>
    <property type="match status" value="1"/>
</dbReference>
<dbReference type="Gene3D" id="1.10.10.60">
    <property type="entry name" value="Homeodomain-like"/>
    <property type="match status" value="2"/>
</dbReference>
<keyword evidence="1" id="KW-0805">Transcription regulation</keyword>
<evidence type="ECO:0000256" key="2">
    <source>
        <dbReference type="ARBA" id="ARBA00023125"/>
    </source>
</evidence>
<comment type="caution">
    <text evidence="5">The sequence shown here is derived from an EMBL/GenBank/DDBJ whole genome shotgun (WGS) entry which is preliminary data.</text>
</comment>
<protein>
    <submittedName>
        <fullName evidence="5">AraC family transcriptional regulator</fullName>
    </submittedName>
</protein>
<keyword evidence="3" id="KW-0804">Transcription</keyword>
<dbReference type="InterPro" id="IPR009057">
    <property type="entry name" value="Homeodomain-like_sf"/>
</dbReference>
<dbReference type="SUPFAM" id="SSF46689">
    <property type="entry name" value="Homeodomain-like"/>
    <property type="match status" value="2"/>
</dbReference>
<dbReference type="GO" id="GO:0043565">
    <property type="term" value="F:sequence-specific DNA binding"/>
    <property type="evidence" value="ECO:0007669"/>
    <property type="project" value="InterPro"/>
</dbReference>
<sequence length="269" mass="31975">MKEGKFTKVFIHKALPYLELRHSNTGNHYKEHIHESFSIGINLKGESLYSNKQKKYDFKKGLIAVVNPNEIHSCNALKRENHEYYMLYLDKKWCFEIQKTISNHITSFIEYPNALIDDQNYYKDFLNLCKLLFSNSSIEEKENELIEFFTKLFEKNIPNSKEKIEDENFEKICKYLKENFKENISLEELAKKFSLNSFYIIKLFKANMNMTPHKYLLNIKINYSKELLKKGETIVNAALECGFVDQSHFHKNFLNIVATTPNQYRKNFI</sequence>
<dbReference type="PROSITE" id="PS01124">
    <property type="entry name" value="HTH_ARAC_FAMILY_2"/>
    <property type="match status" value="1"/>
</dbReference>
<evidence type="ECO:0000313" key="6">
    <source>
        <dbReference type="Proteomes" id="UP000289193"/>
    </source>
</evidence>
<dbReference type="GO" id="GO:0003700">
    <property type="term" value="F:DNA-binding transcription factor activity"/>
    <property type="evidence" value="ECO:0007669"/>
    <property type="project" value="InterPro"/>
</dbReference>
<dbReference type="InterPro" id="IPR018062">
    <property type="entry name" value="HTH_AraC-typ_CS"/>
</dbReference>
<organism evidence="5 6">
    <name type="scientific">Halarcobacter bivalviorum</name>
    <dbReference type="NCBI Taxonomy" id="663364"/>
    <lineage>
        <taxon>Bacteria</taxon>
        <taxon>Pseudomonadati</taxon>
        <taxon>Campylobacterota</taxon>
        <taxon>Epsilonproteobacteria</taxon>
        <taxon>Campylobacterales</taxon>
        <taxon>Arcobacteraceae</taxon>
        <taxon>Halarcobacter</taxon>
    </lineage>
</organism>
<dbReference type="SMART" id="SM00342">
    <property type="entry name" value="HTH_ARAC"/>
    <property type="match status" value="1"/>
</dbReference>
<dbReference type="EMBL" id="PDKM01000004">
    <property type="protein sequence ID" value="RXK09758.1"/>
    <property type="molecule type" value="Genomic_DNA"/>
</dbReference>
<evidence type="ECO:0000256" key="3">
    <source>
        <dbReference type="ARBA" id="ARBA00023163"/>
    </source>
</evidence>
<dbReference type="Pfam" id="PF12833">
    <property type="entry name" value="HTH_18"/>
    <property type="match status" value="1"/>
</dbReference>
<dbReference type="Proteomes" id="UP000289193">
    <property type="component" value="Unassembled WGS sequence"/>
</dbReference>
<dbReference type="RefSeq" id="WP_114837950.1">
    <property type="nucleotide sequence ID" value="NZ_CP031217.1"/>
</dbReference>
<evidence type="ECO:0000256" key="1">
    <source>
        <dbReference type="ARBA" id="ARBA00023015"/>
    </source>
</evidence>
<evidence type="ECO:0000313" key="5">
    <source>
        <dbReference type="EMBL" id="RXK09758.1"/>
    </source>
</evidence>
<keyword evidence="2" id="KW-0238">DNA-binding</keyword>
<dbReference type="InterPro" id="IPR018060">
    <property type="entry name" value="HTH_AraC"/>
</dbReference>
<reference evidence="5 6" key="1">
    <citation type="submission" date="2017-10" db="EMBL/GenBank/DDBJ databases">
        <title>Genomics of the genus Arcobacter.</title>
        <authorList>
            <person name="Perez-Cataluna A."/>
            <person name="Figueras M.J."/>
        </authorList>
    </citation>
    <scope>NUCLEOTIDE SEQUENCE [LARGE SCALE GENOMIC DNA]</scope>
    <source>
        <strain evidence="5 6">CECT 7835</strain>
    </source>
</reference>
<dbReference type="SUPFAM" id="SSF51215">
    <property type="entry name" value="Regulatory protein AraC"/>
    <property type="match status" value="1"/>
</dbReference>
<gene>
    <name evidence="5" type="ORF">CRV05_08495</name>
</gene>
<dbReference type="InterPro" id="IPR037923">
    <property type="entry name" value="HTH-like"/>
</dbReference>
<dbReference type="PANTHER" id="PTHR43280:SF2">
    <property type="entry name" value="HTH-TYPE TRANSCRIPTIONAL REGULATOR EXSA"/>
    <property type="match status" value="1"/>
</dbReference>
<feature type="domain" description="HTH araC/xylS-type" evidence="4">
    <location>
        <begin position="170"/>
        <end position="267"/>
    </location>
</feature>
<proteinExistence type="predicted"/>
<dbReference type="PANTHER" id="PTHR43280">
    <property type="entry name" value="ARAC-FAMILY TRANSCRIPTIONAL REGULATOR"/>
    <property type="match status" value="1"/>
</dbReference>
<accession>A0AAX2A9L6</accession>
<dbReference type="InterPro" id="IPR003313">
    <property type="entry name" value="AraC-bd"/>
</dbReference>
<evidence type="ECO:0000259" key="4">
    <source>
        <dbReference type="PROSITE" id="PS01124"/>
    </source>
</evidence>
<keyword evidence="6" id="KW-1185">Reference proteome</keyword>